<accession>A0A5B8FVM3</accession>
<dbReference type="InterPro" id="IPR036922">
    <property type="entry name" value="Rieske_2Fe-2S_sf"/>
</dbReference>
<dbReference type="InterPro" id="IPR017941">
    <property type="entry name" value="Rieske_2Fe-2S"/>
</dbReference>
<keyword evidence="8" id="KW-1185">Reference proteome</keyword>
<evidence type="ECO:0000256" key="2">
    <source>
        <dbReference type="ARBA" id="ARBA00022723"/>
    </source>
</evidence>
<proteinExistence type="predicted"/>
<evidence type="ECO:0000256" key="5">
    <source>
        <dbReference type="ARBA" id="ARBA00023014"/>
    </source>
</evidence>
<keyword evidence="3" id="KW-0560">Oxidoreductase</keyword>
<dbReference type="InterPro" id="IPR050584">
    <property type="entry name" value="Cholesterol_7-desaturase"/>
</dbReference>
<dbReference type="GO" id="GO:0046872">
    <property type="term" value="F:metal ion binding"/>
    <property type="evidence" value="ECO:0007669"/>
    <property type="project" value="UniProtKB-KW"/>
</dbReference>
<dbReference type="SUPFAM" id="SSF55961">
    <property type="entry name" value="Bet v1-like"/>
    <property type="match status" value="1"/>
</dbReference>
<dbReference type="SUPFAM" id="SSF50022">
    <property type="entry name" value="ISP domain"/>
    <property type="match status" value="1"/>
</dbReference>
<dbReference type="Gene3D" id="2.102.10.10">
    <property type="entry name" value="Rieske [2Fe-2S] iron-sulphur domain"/>
    <property type="match status" value="1"/>
</dbReference>
<dbReference type="CDD" id="cd08878">
    <property type="entry name" value="RHO_alpha_C_DMO-like"/>
    <property type="match status" value="1"/>
</dbReference>
<dbReference type="PANTHER" id="PTHR21266">
    <property type="entry name" value="IRON-SULFUR DOMAIN CONTAINING PROTEIN"/>
    <property type="match status" value="1"/>
</dbReference>
<reference evidence="7 8" key="1">
    <citation type="submission" date="2019-06" db="EMBL/GenBank/DDBJ databases">
        <title>Genome sequence of Rhodobacteraceae bacterium D4M1.</title>
        <authorList>
            <person name="Cao J."/>
        </authorList>
    </citation>
    <scope>NUCLEOTIDE SEQUENCE [LARGE SCALE GENOMIC DNA]</scope>
    <source>
        <strain evidence="7 8">D4M1</strain>
    </source>
</reference>
<dbReference type="Pfam" id="PF19301">
    <property type="entry name" value="LigXa_C"/>
    <property type="match status" value="1"/>
</dbReference>
<dbReference type="InterPro" id="IPR045623">
    <property type="entry name" value="LigXa_C"/>
</dbReference>
<dbReference type="CDD" id="cd03479">
    <property type="entry name" value="Rieske_RO_Alpha_PhDO_like"/>
    <property type="match status" value="1"/>
</dbReference>
<name>A0A5B8FVM3_9RHOB</name>
<sequence>MMSQDRNDELTLVGRKQPAGRVLRRYWMPAALSDELMTARPVVPVTLMGEKLVLFRDNSGALGLIGRHCPHRGADLCFGRREDNGLRCPFHGWHFDVEGNCVEMPAEPEGSRMHEKIHTTAYPVVERNGIVWAYMGPGEPPAFPEFDCFRAPDTHVFAFKGLWECNWLQAMEVGIDPAHASFLHRFLQDEDPADSYGKQFRDTSSGSDMPMTRVLREFPRPEIRVEQTDYGMRLIALRDLLNGQMHVRVTNQVFPCAIHIPLSNEMSITQWHVPVDDETCYWYAMFTSFGAPVDKAKMRDQRLKEHRLPDYAPLKNRRNNYGYNPDEQERETYTGMGLDINVHDQWAVESMGRIQDRTDEHLGKSDVGIVTYRRMLRAAIAAEAAGEGAMPLSGTPEELAAIRGPVSVDTVAAKEGWEQAWTKVDTARRAAAPWPATL</sequence>
<keyword evidence="5" id="KW-0411">Iron-sulfur</keyword>
<dbReference type="AlphaFoldDB" id="A0A5B8FVM3"/>
<evidence type="ECO:0000256" key="4">
    <source>
        <dbReference type="ARBA" id="ARBA00023004"/>
    </source>
</evidence>
<evidence type="ECO:0000259" key="6">
    <source>
        <dbReference type="PROSITE" id="PS51296"/>
    </source>
</evidence>
<evidence type="ECO:0000313" key="7">
    <source>
        <dbReference type="EMBL" id="QDL91190.1"/>
    </source>
</evidence>
<dbReference type="Pfam" id="PF00355">
    <property type="entry name" value="Rieske"/>
    <property type="match status" value="1"/>
</dbReference>
<dbReference type="Gene3D" id="3.90.380.10">
    <property type="entry name" value="Naphthalene 1,2-dioxygenase Alpha Subunit, Chain A, domain 1"/>
    <property type="match status" value="1"/>
</dbReference>
<dbReference type="RefSeq" id="WP_138575588.1">
    <property type="nucleotide sequence ID" value="NZ_CP040818.1"/>
</dbReference>
<evidence type="ECO:0000313" key="8">
    <source>
        <dbReference type="Proteomes" id="UP000305888"/>
    </source>
</evidence>
<evidence type="ECO:0000256" key="1">
    <source>
        <dbReference type="ARBA" id="ARBA00022714"/>
    </source>
</evidence>
<dbReference type="Proteomes" id="UP000305888">
    <property type="component" value="Chromosome"/>
</dbReference>
<dbReference type="PROSITE" id="PS51296">
    <property type="entry name" value="RIESKE"/>
    <property type="match status" value="1"/>
</dbReference>
<dbReference type="GO" id="GO:0051537">
    <property type="term" value="F:2 iron, 2 sulfur cluster binding"/>
    <property type="evidence" value="ECO:0007669"/>
    <property type="project" value="UniProtKB-KW"/>
</dbReference>
<keyword evidence="7" id="KW-0223">Dioxygenase</keyword>
<keyword evidence="2" id="KW-0479">Metal-binding</keyword>
<dbReference type="EMBL" id="CP040818">
    <property type="protein sequence ID" value="QDL91190.1"/>
    <property type="molecule type" value="Genomic_DNA"/>
</dbReference>
<evidence type="ECO:0000256" key="3">
    <source>
        <dbReference type="ARBA" id="ARBA00023002"/>
    </source>
</evidence>
<dbReference type="PANTHER" id="PTHR21266:SF59">
    <property type="entry name" value="BLR4922 PROTEIN"/>
    <property type="match status" value="1"/>
</dbReference>
<keyword evidence="1" id="KW-0001">2Fe-2S</keyword>
<gene>
    <name evidence="7" type="ORF">FDP22_04970</name>
</gene>
<dbReference type="OrthoDB" id="7456916at2"/>
<keyword evidence="4" id="KW-0408">Iron</keyword>
<protein>
    <submittedName>
        <fullName evidence="7">Aromatic ring-hydroxylating dioxygenase subunit alpha</fullName>
    </submittedName>
</protein>
<dbReference type="GO" id="GO:0051213">
    <property type="term" value="F:dioxygenase activity"/>
    <property type="evidence" value="ECO:0007669"/>
    <property type="project" value="UniProtKB-KW"/>
</dbReference>
<dbReference type="KEGG" id="ppru:FDP22_04970"/>
<feature type="domain" description="Rieske" evidence="6">
    <location>
        <begin position="27"/>
        <end position="133"/>
    </location>
</feature>
<organism evidence="7 8">
    <name type="scientific">Paroceanicella profunda</name>
    <dbReference type="NCBI Taxonomy" id="2579971"/>
    <lineage>
        <taxon>Bacteria</taxon>
        <taxon>Pseudomonadati</taxon>
        <taxon>Pseudomonadota</taxon>
        <taxon>Alphaproteobacteria</taxon>
        <taxon>Rhodobacterales</taxon>
        <taxon>Paracoccaceae</taxon>
        <taxon>Paroceanicella</taxon>
    </lineage>
</organism>